<dbReference type="AlphaFoldDB" id="A0A2P2JCL8"/>
<organism evidence="1">
    <name type="scientific">Rhizophora mucronata</name>
    <name type="common">Asiatic mangrove</name>
    <dbReference type="NCBI Taxonomy" id="61149"/>
    <lineage>
        <taxon>Eukaryota</taxon>
        <taxon>Viridiplantae</taxon>
        <taxon>Streptophyta</taxon>
        <taxon>Embryophyta</taxon>
        <taxon>Tracheophyta</taxon>
        <taxon>Spermatophyta</taxon>
        <taxon>Magnoliopsida</taxon>
        <taxon>eudicotyledons</taxon>
        <taxon>Gunneridae</taxon>
        <taxon>Pentapetalae</taxon>
        <taxon>rosids</taxon>
        <taxon>fabids</taxon>
        <taxon>Malpighiales</taxon>
        <taxon>Rhizophoraceae</taxon>
        <taxon>Rhizophora</taxon>
    </lineage>
</organism>
<name>A0A2P2JCL8_RHIMU</name>
<proteinExistence type="predicted"/>
<protein>
    <submittedName>
        <fullName evidence="1">Uncharacterized protein</fullName>
    </submittedName>
</protein>
<reference evidence="1" key="1">
    <citation type="submission" date="2018-02" db="EMBL/GenBank/DDBJ databases">
        <title>Rhizophora mucronata_Transcriptome.</title>
        <authorList>
            <person name="Meera S.P."/>
            <person name="Sreeshan A."/>
            <person name="Augustine A."/>
        </authorList>
    </citation>
    <scope>NUCLEOTIDE SEQUENCE</scope>
    <source>
        <tissue evidence="1">Leaf</tissue>
    </source>
</reference>
<accession>A0A2P2JCL8</accession>
<dbReference type="EMBL" id="GGEC01010728">
    <property type="protein sequence ID" value="MBW91211.1"/>
    <property type="molecule type" value="Transcribed_RNA"/>
</dbReference>
<evidence type="ECO:0000313" key="1">
    <source>
        <dbReference type="EMBL" id="MBW91211.1"/>
    </source>
</evidence>
<sequence>MKNPILSAICSCVLERLGDIGLKLVAYILSLENLVRF</sequence>